<evidence type="ECO:0000256" key="1">
    <source>
        <dbReference type="ARBA" id="ARBA00023015"/>
    </source>
</evidence>
<feature type="region of interest" description="Disordered" evidence="4">
    <location>
        <begin position="347"/>
        <end position="372"/>
    </location>
</feature>
<gene>
    <name evidence="6" type="ORF">E3O19_10535</name>
</gene>
<dbReference type="PROSITE" id="PS50932">
    <property type="entry name" value="HTH_LACI_2"/>
    <property type="match status" value="1"/>
</dbReference>
<accession>A0A4R8WU77</accession>
<dbReference type="InterPro" id="IPR028082">
    <property type="entry name" value="Peripla_BP_I"/>
</dbReference>
<dbReference type="Proteomes" id="UP000298412">
    <property type="component" value="Unassembled WGS sequence"/>
</dbReference>
<dbReference type="SUPFAM" id="SSF53822">
    <property type="entry name" value="Periplasmic binding protein-like I"/>
    <property type="match status" value="1"/>
</dbReference>
<keyword evidence="7" id="KW-1185">Reference proteome</keyword>
<feature type="domain" description="HTH lacI-type" evidence="5">
    <location>
        <begin position="20"/>
        <end position="74"/>
    </location>
</feature>
<dbReference type="GO" id="GO:0003700">
    <property type="term" value="F:DNA-binding transcription factor activity"/>
    <property type="evidence" value="ECO:0007669"/>
    <property type="project" value="TreeGrafter"/>
</dbReference>
<protein>
    <submittedName>
        <fullName evidence="6">LacI family transcriptional regulator</fullName>
    </submittedName>
</protein>
<dbReference type="EMBL" id="SOFP01000047">
    <property type="protein sequence ID" value="TFC14626.1"/>
    <property type="molecule type" value="Genomic_DNA"/>
</dbReference>
<dbReference type="CDD" id="cd06267">
    <property type="entry name" value="PBP1_LacI_sugar_binding-like"/>
    <property type="match status" value="1"/>
</dbReference>
<dbReference type="SUPFAM" id="SSF47413">
    <property type="entry name" value="lambda repressor-like DNA-binding domains"/>
    <property type="match status" value="1"/>
</dbReference>
<dbReference type="Pfam" id="PF00356">
    <property type="entry name" value="LacI"/>
    <property type="match status" value="1"/>
</dbReference>
<evidence type="ECO:0000313" key="7">
    <source>
        <dbReference type="Proteomes" id="UP000298412"/>
    </source>
</evidence>
<evidence type="ECO:0000256" key="3">
    <source>
        <dbReference type="ARBA" id="ARBA00023163"/>
    </source>
</evidence>
<sequence>MPASACVNSTRSPTIGYMVVSVESVAERAGVSVSTVSRALRSVPGVSMETRKRVQAVADELGYAASPAASRLATGRTMTVGIVVPVLAKWYFGKVVGEATHALREAGFDVLLYELATPGQRQRFFATVQLYGRTDGVIIIALQPSREELESLASQGQAVALLGAESSAAGSVSVDNVAAGLAAVRHLLNLGHKRIAFVGIRDEEGSNLGGVPPLQRLRGYREAMAEAALAQEDVLEQFDENSVAGGAAAISRLLVLKQPPTAAFVASDEMAFGVLKVLRQTGLAVPRDFSVLGFDNHELCDVVGLTTMDHEVAEQGQDVARLLLDILHGGHPAVLSRSARLVVRETTGPPRALRTIPTGPDSPHSAEHFGDL</sequence>
<keyword evidence="2" id="KW-0238">DNA-binding</keyword>
<dbReference type="GO" id="GO:0000976">
    <property type="term" value="F:transcription cis-regulatory region binding"/>
    <property type="evidence" value="ECO:0007669"/>
    <property type="project" value="TreeGrafter"/>
</dbReference>
<reference evidence="6 7" key="1">
    <citation type="submission" date="2019-03" db="EMBL/GenBank/DDBJ databases">
        <title>Genomics of glacier-inhabiting Cryobacterium strains.</title>
        <authorList>
            <person name="Liu Q."/>
            <person name="Xin Y.-H."/>
        </authorList>
    </citation>
    <scope>NUCLEOTIDE SEQUENCE [LARGE SCALE GENOMIC DNA]</scope>
    <source>
        <strain evidence="6 7">MDT1-3</strain>
    </source>
</reference>
<proteinExistence type="predicted"/>
<evidence type="ECO:0000259" key="5">
    <source>
        <dbReference type="PROSITE" id="PS50932"/>
    </source>
</evidence>
<dbReference type="InterPro" id="IPR000843">
    <property type="entry name" value="HTH_LacI"/>
</dbReference>
<dbReference type="PANTHER" id="PTHR30146:SF109">
    <property type="entry name" value="HTH-TYPE TRANSCRIPTIONAL REGULATOR GALS"/>
    <property type="match status" value="1"/>
</dbReference>
<dbReference type="InterPro" id="IPR010982">
    <property type="entry name" value="Lambda_DNA-bd_dom_sf"/>
</dbReference>
<keyword evidence="3" id="KW-0804">Transcription</keyword>
<evidence type="ECO:0000256" key="2">
    <source>
        <dbReference type="ARBA" id="ARBA00023125"/>
    </source>
</evidence>
<dbReference type="Pfam" id="PF13377">
    <property type="entry name" value="Peripla_BP_3"/>
    <property type="match status" value="1"/>
</dbReference>
<keyword evidence="1" id="KW-0805">Transcription regulation</keyword>
<dbReference type="Gene3D" id="3.40.50.2300">
    <property type="match status" value="2"/>
</dbReference>
<dbReference type="SMART" id="SM00354">
    <property type="entry name" value="HTH_LACI"/>
    <property type="match status" value="1"/>
</dbReference>
<organism evidence="6 7">
    <name type="scientific">Cryobacterium algoritolerans</name>
    <dbReference type="NCBI Taxonomy" id="1259184"/>
    <lineage>
        <taxon>Bacteria</taxon>
        <taxon>Bacillati</taxon>
        <taxon>Actinomycetota</taxon>
        <taxon>Actinomycetes</taxon>
        <taxon>Micrococcales</taxon>
        <taxon>Microbacteriaceae</taxon>
        <taxon>Cryobacterium</taxon>
    </lineage>
</organism>
<dbReference type="InterPro" id="IPR046335">
    <property type="entry name" value="LacI/GalR-like_sensor"/>
</dbReference>
<dbReference type="CDD" id="cd01392">
    <property type="entry name" value="HTH_LacI"/>
    <property type="match status" value="1"/>
</dbReference>
<dbReference type="AlphaFoldDB" id="A0A4R8WU77"/>
<dbReference type="Gene3D" id="1.10.260.40">
    <property type="entry name" value="lambda repressor-like DNA-binding domains"/>
    <property type="match status" value="1"/>
</dbReference>
<dbReference type="PANTHER" id="PTHR30146">
    <property type="entry name" value="LACI-RELATED TRANSCRIPTIONAL REPRESSOR"/>
    <property type="match status" value="1"/>
</dbReference>
<evidence type="ECO:0000256" key="4">
    <source>
        <dbReference type="SAM" id="MobiDB-lite"/>
    </source>
</evidence>
<dbReference type="OrthoDB" id="3510266at2"/>
<comment type="caution">
    <text evidence="6">The sequence shown here is derived from an EMBL/GenBank/DDBJ whole genome shotgun (WGS) entry which is preliminary data.</text>
</comment>
<name>A0A4R8WU77_9MICO</name>
<evidence type="ECO:0000313" key="6">
    <source>
        <dbReference type="EMBL" id="TFC14626.1"/>
    </source>
</evidence>